<dbReference type="Gene3D" id="3.10.110.10">
    <property type="entry name" value="Ubiquitin Conjugating Enzyme"/>
    <property type="match status" value="1"/>
</dbReference>
<evidence type="ECO:0000256" key="8">
    <source>
        <dbReference type="RuleBase" id="RU362109"/>
    </source>
</evidence>
<evidence type="ECO:0000256" key="3">
    <source>
        <dbReference type="ARBA" id="ARBA00039884"/>
    </source>
</evidence>
<dbReference type="Pfam" id="PF00179">
    <property type="entry name" value="UQ_con"/>
    <property type="match status" value="1"/>
</dbReference>
<gene>
    <name evidence="11" type="ORF">R9X50_00388400</name>
</gene>
<dbReference type="InterPro" id="IPR023313">
    <property type="entry name" value="UBQ-conjugating_AS"/>
</dbReference>
<reference evidence="11 12" key="1">
    <citation type="submission" date="2023-11" db="EMBL/GenBank/DDBJ databases">
        <title>An acidophilic fungus is an integral part of prey digestion in a carnivorous sundew plant.</title>
        <authorList>
            <person name="Tsai I.J."/>
        </authorList>
    </citation>
    <scope>NUCLEOTIDE SEQUENCE [LARGE SCALE GENOMIC DNA]</scope>
    <source>
        <strain evidence="11">169a</strain>
    </source>
</reference>
<organism evidence="11 12">
    <name type="scientific">Acrodontium crateriforme</name>
    <dbReference type="NCBI Taxonomy" id="150365"/>
    <lineage>
        <taxon>Eukaryota</taxon>
        <taxon>Fungi</taxon>
        <taxon>Dikarya</taxon>
        <taxon>Ascomycota</taxon>
        <taxon>Pezizomycotina</taxon>
        <taxon>Dothideomycetes</taxon>
        <taxon>Dothideomycetidae</taxon>
        <taxon>Mycosphaerellales</taxon>
        <taxon>Teratosphaeriaceae</taxon>
        <taxon>Acrodontium</taxon>
    </lineage>
</organism>
<dbReference type="InterPro" id="IPR016135">
    <property type="entry name" value="UBQ-conjugating_enzyme/RWD"/>
</dbReference>
<evidence type="ECO:0000256" key="9">
    <source>
        <dbReference type="SAM" id="SignalP"/>
    </source>
</evidence>
<dbReference type="SMART" id="SM00212">
    <property type="entry name" value="UBCc"/>
    <property type="match status" value="1"/>
</dbReference>
<proteinExistence type="inferred from homology"/>
<evidence type="ECO:0000259" key="10">
    <source>
        <dbReference type="PROSITE" id="PS50127"/>
    </source>
</evidence>
<dbReference type="PROSITE" id="PS00183">
    <property type="entry name" value="UBC_1"/>
    <property type="match status" value="1"/>
</dbReference>
<evidence type="ECO:0000256" key="5">
    <source>
        <dbReference type="ARBA" id="ARBA00042179"/>
    </source>
</evidence>
<keyword evidence="9" id="KW-0732">Signal</keyword>
<evidence type="ECO:0000313" key="11">
    <source>
        <dbReference type="EMBL" id="WPH01049.1"/>
    </source>
</evidence>
<dbReference type="SUPFAM" id="SSF54495">
    <property type="entry name" value="UBC-like"/>
    <property type="match status" value="1"/>
</dbReference>
<dbReference type="Proteomes" id="UP001303373">
    <property type="component" value="Chromosome 5"/>
</dbReference>
<keyword evidence="8" id="KW-0067">ATP-binding</keyword>
<dbReference type="CDD" id="cd23808">
    <property type="entry name" value="UBCc_UBE2W"/>
    <property type="match status" value="1"/>
</dbReference>
<dbReference type="PROSITE" id="PS50127">
    <property type="entry name" value="UBC_2"/>
    <property type="match status" value="1"/>
</dbReference>
<evidence type="ECO:0000256" key="6">
    <source>
        <dbReference type="ARBA" id="ARBA00042190"/>
    </source>
</evidence>
<evidence type="ECO:0000256" key="1">
    <source>
        <dbReference type="ARBA" id="ARBA00022679"/>
    </source>
</evidence>
<evidence type="ECO:0000313" key="12">
    <source>
        <dbReference type="Proteomes" id="UP001303373"/>
    </source>
</evidence>
<dbReference type="FunFam" id="3.10.110.10:FF:000072">
    <property type="entry name" value="Ubiquitin-conjugating enzyme E2 W"/>
    <property type="match status" value="1"/>
</dbReference>
<dbReference type="AlphaFoldDB" id="A0AAQ3R7V1"/>
<keyword evidence="1" id="KW-0808">Transferase</keyword>
<dbReference type="GO" id="GO:0016740">
    <property type="term" value="F:transferase activity"/>
    <property type="evidence" value="ECO:0007669"/>
    <property type="project" value="UniProtKB-KW"/>
</dbReference>
<feature type="signal peptide" evidence="9">
    <location>
        <begin position="1"/>
        <end position="20"/>
    </location>
</feature>
<name>A0AAQ3R7V1_9PEZI</name>
<dbReference type="EMBL" id="CP138584">
    <property type="protein sequence ID" value="WPH01049.1"/>
    <property type="molecule type" value="Genomic_DNA"/>
</dbReference>
<comment type="similarity">
    <text evidence="8">Belongs to the ubiquitin-conjugating enzyme family.</text>
</comment>
<dbReference type="GO" id="GO:0005524">
    <property type="term" value="F:ATP binding"/>
    <property type="evidence" value="ECO:0007669"/>
    <property type="project" value="UniProtKB-UniRule"/>
</dbReference>
<sequence length="239" mass="27057">MWNLSCFAELIFPILLPVRAVRSIKPSTSIHSTPSAPPQHLCEHSPRLVPECYLLPSIRARVLRIRDTYIESCVSLACIASANMASMSVKRLQKELVKMQDKLPPGITMISSENLKEWHMDIEVFDNPLYPAGERYRLRICFSPSYPIEAPEVVFQALSNPDRKIPLHPHIYSNGIICLDLLDAQGWSPVHNVESICISLQSMLASNSKAERPPGDAEFVRSNKQRPRDINFLYHDPTV</sequence>
<feature type="domain" description="UBC core" evidence="10">
    <location>
        <begin position="87"/>
        <end position="239"/>
    </location>
</feature>
<dbReference type="PANTHER" id="PTHR24067">
    <property type="entry name" value="UBIQUITIN-CONJUGATING ENZYME E2"/>
    <property type="match status" value="1"/>
</dbReference>
<evidence type="ECO:0000256" key="7">
    <source>
        <dbReference type="PROSITE-ProRule" id="PRU10133"/>
    </source>
</evidence>
<keyword evidence="12" id="KW-1185">Reference proteome</keyword>
<feature type="active site" description="Glycyl thioester intermediate" evidence="7">
    <location>
        <position position="178"/>
    </location>
</feature>
<protein>
    <recommendedName>
        <fullName evidence="3">Ubiquitin-conjugating enzyme E2 2</fullName>
    </recommendedName>
    <alternativeName>
        <fullName evidence="5">E2 ubiquitin-conjugating enzyme 2</fullName>
    </alternativeName>
    <alternativeName>
        <fullName evidence="6">Ubiquitin carrier protein UBC2</fullName>
    </alternativeName>
    <alternativeName>
        <fullName evidence="4">Ubiquitin-protein ligase UBC2</fullName>
    </alternativeName>
</protein>
<evidence type="ECO:0000256" key="4">
    <source>
        <dbReference type="ARBA" id="ARBA00041569"/>
    </source>
</evidence>
<dbReference type="InterPro" id="IPR000608">
    <property type="entry name" value="UBC"/>
</dbReference>
<keyword evidence="2 8" id="KW-0833">Ubl conjugation pathway</keyword>
<dbReference type="InterPro" id="IPR050113">
    <property type="entry name" value="Ub_conjugating_enzyme"/>
</dbReference>
<feature type="chain" id="PRO_5042986185" description="Ubiquitin-conjugating enzyme E2 2" evidence="9">
    <location>
        <begin position="21"/>
        <end position="239"/>
    </location>
</feature>
<evidence type="ECO:0000256" key="2">
    <source>
        <dbReference type="ARBA" id="ARBA00022786"/>
    </source>
</evidence>
<keyword evidence="8" id="KW-0547">Nucleotide-binding</keyword>
<accession>A0AAQ3R7V1</accession>